<gene>
    <name evidence="1" type="ORF">PAECIP111894_02139</name>
</gene>
<comment type="caution">
    <text evidence="1">The sequence shown here is derived from an EMBL/GenBank/DDBJ whole genome shotgun (WGS) entry which is preliminary data.</text>
</comment>
<name>A0ABM9BCP8_9BACL</name>
<evidence type="ECO:0000313" key="2">
    <source>
        <dbReference type="Proteomes" id="UP000838749"/>
    </source>
</evidence>
<organism evidence="1 2">
    <name type="scientific">Paenibacillus pseudetheri</name>
    <dbReference type="NCBI Taxonomy" id="2897682"/>
    <lineage>
        <taxon>Bacteria</taxon>
        <taxon>Bacillati</taxon>
        <taxon>Bacillota</taxon>
        <taxon>Bacilli</taxon>
        <taxon>Bacillales</taxon>
        <taxon>Paenibacillaceae</taxon>
        <taxon>Paenibacillus</taxon>
    </lineage>
</organism>
<sequence length="39" mass="4511">MLSYRTTKAVVSIPNHSSFTKKYVDFFSEELILSYFFGG</sequence>
<keyword evidence="2" id="KW-1185">Reference proteome</keyword>
<dbReference type="Proteomes" id="UP000838749">
    <property type="component" value="Unassembled WGS sequence"/>
</dbReference>
<evidence type="ECO:0000313" key="1">
    <source>
        <dbReference type="EMBL" id="CAH1055986.1"/>
    </source>
</evidence>
<protein>
    <submittedName>
        <fullName evidence="1">Uncharacterized protein</fullName>
    </submittedName>
</protein>
<accession>A0ABM9BCP8</accession>
<reference evidence="1" key="1">
    <citation type="submission" date="2021-12" db="EMBL/GenBank/DDBJ databases">
        <authorList>
            <person name="Criscuolo A."/>
        </authorList>
    </citation>
    <scope>NUCLEOTIDE SEQUENCE</scope>
    <source>
        <strain evidence="1">CIP111894</strain>
    </source>
</reference>
<proteinExistence type="predicted"/>
<dbReference type="EMBL" id="CAKMAB010000009">
    <property type="protein sequence ID" value="CAH1055986.1"/>
    <property type="molecule type" value="Genomic_DNA"/>
</dbReference>